<keyword evidence="1" id="KW-0812">Transmembrane</keyword>
<comment type="caution">
    <text evidence="2">The sequence shown here is derived from an EMBL/GenBank/DDBJ whole genome shotgun (WGS) entry which is preliminary data.</text>
</comment>
<keyword evidence="1" id="KW-1133">Transmembrane helix</keyword>
<keyword evidence="1" id="KW-0472">Membrane</keyword>
<feature type="transmembrane region" description="Helical" evidence="1">
    <location>
        <begin position="21"/>
        <end position="50"/>
    </location>
</feature>
<accession>A0A9D5UDI8</accession>
<reference evidence="2 3" key="1">
    <citation type="submission" date="2020-08" db="EMBL/GenBank/DDBJ databases">
        <title>A Genomic Blueprint of the Chicken Gut Microbiome.</title>
        <authorList>
            <person name="Gilroy R."/>
            <person name="Ravi A."/>
            <person name="Getino M."/>
            <person name="Pursley I."/>
            <person name="Horton D.L."/>
            <person name="Alikhan N.-F."/>
            <person name="Baker D."/>
            <person name="Gharbi K."/>
            <person name="Hall N."/>
            <person name="Watson M."/>
            <person name="Adriaenssens E.M."/>
            <person name="Foster-Nyarko E."/>
            <person name="Jarju S."/>
            <person name="Secka A."/>
            <person name="Antonio M."/>
            <person name="Oren A."/>
            <person name="Chaudhuri R."/>
            <person name="La Ragione R.M."/>
            <person name="Hildebrand F."/>
            <person name="Pallen M.J."/>
        </authorList>
    </citation>
    <scope>NUCLEOTIDE SEQUENCE [LARGE SCALE GENOMIC DNA]</scope>
    <source>
        <strain evidence="2 3">Sa1BUA8</strain>
    </source>
</reference>
<gene>
    <name evidence="2" type="ORF">H9623_19040</name>
</gene>
<name>A0A9D5UDI8_9CELL</name>
<evidence type="ECO:0000313" key="2">
    <source>
        <dbReference type="EMBL" id="MBE7702389.1"/>
    </source>
</evidence>
<evidence type="ECO:0000256" key="1">
    <source>
        <dbReference type="SAM" id="Phobius"/>
    </source>
</evidence>
<dbReference type="AlphaFoldDB" id="A0A9D5UDI8"/>
<dbReference type="RefSeq" id="WP_193721571.1">
    <property type="nucleotide sequence ID" value="NZ_JACSPN010000049.1"/>
</dbReference>
<proteinExistence type="predicted"/>
<dbReference type="Proteomes" id="UP000822993">
    <property type="component" value="Unassembled WGS sequence"/>
</dbReference>
<dbReference type="EMBL" id="JACSPN010000049">
    <property type="protein sequence ID" value="MBE7702389.1"/>
    <property type="molecule type" value="Genomic_DNA"/>
</dbReference>
<sequence length="91" mass="9447">MSAPPERSQVGHPWAVAVRSWWLWAAAVPALAMSPMLFLTTLVGGGLLVVAAGALVRVHRDVVIALAIGGGLVIGSLPYALLALSRLLGLR</sequence>
<organism evidence="2 3">
    <name type="scientific">Oerskovia douganii</name>
    <dbReference type="NCBI Taxonomy" id="2762210"/>
    <lineage>
        <taxon>Bacteria</taxon>
        <taxon>Bacillati</taxon>
        <taxon>Actinomycetota</taxon>
        <taxon>Actinomycetes</taxon>
        <taxon>Micrococcales</taxon>
        <taxon>Cellulomonadaceae</taxon>
        <taxon>Oerskovia</taxon>
    </lineage>
</organism>
<protein>
    <submittedName>
        <fullName evidence="2">Uncharacterized protein</fullName>
    </submittedName>
</protein>
<evidence type="ECO:0000313" key="3">
    <source>
        <dbReference type="Proteomes" id="UP000822993"/>
    </source>
</evidence>
<keyword evidence="3" id="KW-1185">Reference proteome</keyword>
<feature type="transmembrane region" description="Helical" evidence="1">
    <location>
        <begin position="62"/>
        <end position="82"/>
    </location>
</feature>